<reference evidence="7" key="2">
    <citation type="submission" date="2025-09" db="UniProtKB">
        <authorList>
            <consortium name="Ensembl"/>
        </authorList>
    </citation>
    <scope>IDENTIFICATION</scope>
</reference>
<evidence type="ECO:0000256" key="1">
    <source>
        <dbReference type="ARBA" id="ARBA00004308"/>
    </source>
</evidence>
<keyword evidence="2" id="KW-0597">Phosphoprotein</keyword>
<proteinExistence type="predicted"/>
<protein>
    <recommendedName>
        <fullName evidence="6">Calponin-homology (CH) domain-containing protein</fullName>
    </recommendedName>
</protein>
<dbReference type="SMART" id="SM00033">
    <property type="entry name" value="CH"/>
    <property type="match status" value="2"/>
</dbReference>
<keyword evidence="3" id="KW-0677">Repeat</keyword>
<dbReference type="InterPro" id="IPR001715">
    <property type="entry name" value="CH_dom"/>
</dbReference>
<feature type="domain" description="Calponin-homology (CH)" evidence="6">
    <location>
        <begin position="189"/>
        <end position="295"/>
    </location>
</feature>
<dbReference type="PROSITE" id="PS00019">
    <property type="entry name" value="ACTININ_1"/>
    <property type="match status" value="1"/>
</dbReference>
<dbReference type="Proteomes" id="UP001108240">
    <property type="component" value="Unplaced"/>
</dbReference>
<dbReference type="OMA" id="GSYVERY"/>
<dbReference type="GO" id="GO:0003779">
    <property type="term" value="F:actin binding"/>
    <property type="evidence" value="ECO:0007669"/>
    <property type="project" value="UniProtKB-KW"/>
</dbReference>
<dbReference type="Pfam" id="PF25034">
    <property type="entry name" value="Spectrin_SYNE1"/>
    <property type="match status" value="1"/>
</dbReference>
<evidence type="ECO:0000256" key="3">
    <source>
        <dbReference type="ARBA" id="ARBA00022737"/>
    </source>
</evidence>
<keyword evidence="5" id="KW-0009">Actin-binding</keyword>
<evidence type="ECO:0000259" key="6">
    <source>
        <dbReference type="PROSITE" id="PS50021"/>
    </source>
</evidence>
<feature type="domain" description="Calponin-homology (CH)" evidence="6">
    <location>
        <begin position="34"/>
        <end position="139"/>
    </location>
</feature>
<reference evidence="7" key="1">
    <citation type="submission" date="2025-08" db="UniProtKB">
        <authorList>
            <consortium name="Ensembl"/>
        </authorList>
    </citation>
    <scope>IDENTIFICATION</scope>
</reference>
<dbReference type="PANTHER" id="PTHR14514:SF4">
    <property type="entry name" value="NESPRIN-2"/>
    <property type="match status" value="1"/>
</dbReference>
<dbReference type="InterPro" id="IPR001589">
    <property type="entry name" value="Actinin_actin-bd_CS"/>
</dbReference>
<dbReference type="PROSITE" id="PS50021">
    <property type="entry name" value="CH"/>
    <property type="match status" value="2"/>
</dbReference>
<dbReference type="PROSITE" id="PS00020">
    <property type="entry name" value="ACTININ_2"/>
    <property type="match status" value="1"/>
</dbReference>
<accession>A0A8C1C143</accession>
<dbReference type="AlphaFoldDB" id="A0A8C1C143"/>
<name>A0A8C1C143_CYPCA</name>
<sequence>MTSQRTSEDLPGERGSLPLDIDDVHILLQVEQEQIQKRTFTNWINAQLSKRSPPVAVVDLFSEFRDGSRLLDLLEVLSGQRMSREKGRGTFQHRTNIEKCLAFLKRKSIKLVNINVSDIMDGKHSIILGLIWTIIMHFHIEELASTLNFSSRQSSLDSLASLDTRSTSSSARSSPVPPRGSPLHTRFRISAKKALLLWVREQCQRAGCTLNVKDFKESWRSGVVFLAILHALRPNIVDLTRARTRTNRQNLEEAFHIAERELHIPRLLDPADVDVRDPDEKSIMTYVAQFLQYSKDTSVSDEEMQYLTPPQRLSPVNLPSDFTPSIAASPLRQAHLLLPCPIKSGPPKSPETARAAAPGTSANQKAQEVTCWLDQAYQELIEGWDSTEGESYAERYQVFHTFIVSFNEQRRPVMPLLTAMKRTPHLSAEQKALRRAWDALAEKLREYKTELNLSLPSPLDTVGCWLLRIEEVLSAEEGEPIDHARAAEEAREKLELLKVCLEEMPHHIKRFNMFQNTNEFGETLVPADKMEEMKRRFTGVRVTAKYHGIKLEYRECRYTVLDLLNQLNIKLRSWKRAYISQEAVRVLMQDWNETVNKQELTSLLDGALHRLKLIANKYTSKAALAGDSTQVNHQVADLEADVTVTLEGVRMVRGTMGRVLAAWDSYSDVYTSLHAWLEQGPHGQRHRQRTEVTLSLMSEWSSRQAHLNEVANYLTEVTDPQTSRTISDELCKINLLWADFAKTAQFSLAEEPSAGPSSAQTVQSLIREATQLLKEPVEVVSGSLRIYTKRLQLVITKIKDVDLEALSPSLDCSAETLCKLKQAIPEVLQTLCEAEQVCDELCVSVSGLDGRLAELLNWEVEARELYQLLKEISQKQRRGQDPRARLLISRGLQLEGQVVMEEQDLQVMVMNSQKTSPLQYLIASTMQDRVRTAVEKSQEAIGMLSSLGACRDRSPVRDQPPSKNFVQY</sequence>
<dbReference type="SUPFAM" id="SSF47576">
    <property type="entry name" value="Calponin-homology domain, CH-domain"/>
    <property type="match status" value="1"/>
</dbReference>
<dbReference type="Ensembl" id="ENSCCRT00000042143.2">
    <property type="protein sequence ID" value="ENSCCRP00000038890.2"/>
    <property type="gene ID" value="ENSCCRG00000020799.2"/>
</dbReference>
<evidence type="ECO:0000313" key="8">
    <source>
        <dbReference type="Proteomes" id="UP001108240"/>
    </source>
</evidence>
<evidence type="ECO:0000256" key="4">
    <source>
        <dbReference type="ARBA" id="ARBA00023136"/>
    </source>
</evidence>
<keyword evidence="4" id="KW-0472">Membrane</keyword>
<dbReference type="InterPro" id="IPR057057">
    <property type="entry name" value="Spectrin_SYNE1"/>
</dbReference>
<dbReference type="Gene3D" id="1.10.418.10">
    <property type="entry name" value="Calponin-like domain"/>
    <property type="match status" value="2"/>
</dbReference>
<evidence type="ECO:0000313" key="7">
    <source>
        <dbReference type="Ensembl" id="ENSCCRP00000038890.2"/>
    </source>
</evidence>
<organism evidence="7 8">
    <name type="scientific">Cyprinus carpio carpio</name>
    <dbReference type="NCBI Taxonomy" id="630221"/>
    <lineage>
        <taxon>Eukaryota</taxon>
        <taxon>Metazoa</taxon>
        <taxon>Chordata</taxon>
        <taxon>Craniata</taxon>
        <taxon>Vertebrata</taxon>
        <taxon>Euteleostomi</taxon>
        <taxon>Actinopterygii</taxon>
        <taxon>Neopterygii</taxon>
        <taxon>Teleostei</taxon>
        <taxon>Ostariophysi</taxon>
        <taxon>Cypriniformes</taxon>
        <taxon>Cyprinidae</taxon>
        <taxon>Cyprininae</taxon>
        <taxon>Cyprinus</taxon>
    </lineage>
</organism>
<keyword evidence="8" id="KW-1185">Reference proteome</keyword>
<dbReference type="GeneTree" id="ENSGT00940000154656"/>
<dbReference type="InterPro" id="IPR036872">
    <property type="entry name" value="CH_dom_sf"/>
</dbReference>
<evidence type="ECO:0000256" key="5">
    <source>
        <dbReference type="ARBA" id="ARBA00023203"/>
    </source>
</evidence>
<comment type="subcellular location">
    <subcellularLocation>
        <location evidence="1">Endomembrane system</location>
    </subcellularLocation>
</comment>
<dbReference type="Pfam" id="PF00307">
    <property type="entry name" value="CH"/>
    <property type="match status" value="2"/>
</dbReference>
<evidence type="ECO:0000256" key="2">
    <source>
        <dbReference type="ARBA" id="ARBA00022553"/>
    </source>
</evidence>
<dbReference type="FunFam" id="1.10.418.10:FF:000057">
    <property type="entry name" value="Calmin"/>
    <property type="match status" value="1"/>
</dbReference>
<dbReference type="PANTHER" id="PTHR14514">
    <property type="entry name" value="PKA ANCHORING PROTEIN"/>
    <property type="match status" value="1"/>
</dbReference>